<gene>
    <name evidence="3" type="ORF">PPROV_000306300</name>
</gene>
<feature type="region of interest" description="Disordered" evidence="2">
    <location>
        <begin position="152"/>
        <end position="190"/>
    </location>
</feature>
<keyword evidence="1" id="KW-0175">Coiled coil</keyword>
<feature type="region of interest" description="Disordered" evidence="2">
    <location>
        <begin position="347"/>
        <end position="375"/>
    </location>
</feature>
<name>A0A830HG77_9CHLO</name>
<feature type="compositionally biased region" description="Low complexity" evidence="2">
    <location>
        <begin position="179"/>
        <end position="190"/>
    </location>
</feature>
<feature type="region of interest" description="Disordered" evidence="2">
    <location>
        <begin position="399"/>
        <end position="480"/>
    </location>
</feature>
<sequence>MASAIQRPLLGTRESHEQQLANALAEHERLEAHIFRLEQQLANREYERTASEVRKHKLLEDRLGAVDNMAKEVMERWGSTNEFQKVDLVCSDLIRRGGFGEALDYMERVRSLVETVVHKLSARVSVEGRGQLDARKETKPMMLSTAAQAAKRAKKEAEKLAREAAERDRLKQANEKKQPTSASAAAGDSAPAVPAIVRVKEQKTPEELVRAERERWQSEVVRLEAETTELKSHLKRSEDECRELKSSLAHARQAQQESTQRASVRNIESIGAKDAVEAIQRTNDSLEAKISSMTTLLRKAEAERKRAGQQSAQVRAKLNEEEVARKEAHLKAEVLADEIGRLQADVGAAQGESKAFESRAKKAEKRRTDVEASTSAELARMQALLQSKDEAIRLLRSKAGVSDTEPASTPAPAPAAAPAAEEEEATVSTPAPDGPPPRHGKHRAEERRKLAMAYGSAKKRSAGAAGPSTPARSTPARTPARPTIPEALMVRISRNVGTGAESKPWVVHSKSSDAGDKSEPCSQLVVLGAHDVRSTMDKDKHLGSCLELAGVVSWEGRVCVINAPASLEVKSDRGSLIGG</sequence>
<evidence type="ECO:0000256" key="1">
    <source>
        <dbReference type="SAM" id="Coils"/>
    </source>
</evidence>
<dbReference type="Proteomes" id="UP000660262">
    <property type="component" value="Unassembled WGS sequence"/>
</dbReference>
<evidence type="ECO:0000256" key="2">
    <source>
        <dbReference type="SAM" id="MobiDB-lite"/>
    </source>
</evidence>
<comment type="caution">
    <text evidence="3">The sequence shown here is derived from an EMBL/GenBank/DDBJ whole genome shotgun (WGS) entry which is preliminary data.</text>
</comment>
<organism evidence="3 4">
    <name type="scientific">Pycnococcus provasolii</name>
    <dbReference type="NCBI Taxonomy" id="41880"/>
    <lineage>
        <taxon>Eukaryota</taxon>
        <taxon>Viridiplantae</taxon>
        <taxon>Chlorophyta</taxon>
        <taxon>Pseudoscourfieldiophyceae</taxon>
        <taxon>Pseudoscourfieldiales</taxon>
        <taxon>Pycnococcaceae</taxon>
        <taxon>Pycnococcus</taxon>
    </lineage>
</organism>
<proteinExistence type="predicted"/>
<feature type="coiled-coil region" evidence="1">
    <location>
        <begin position="13"/>
        <end position="40"/>
    </location>
</feature>
<feature type="coiled-coil region" evidence="1">
    <location>
        <begin position="283"/>
        <end position="317"/>
    </location>
</feature>
<feature type="compositionally biased region" description="Basic and acidic residues" evidence="2">
    <location>
        <begin position="155"/>
        <end position="178"/>
    </location>
</feature>
<keyword evidence="4" id="KW-1185">Reference proteome</keyword>
<feature type="compositionally biased region" description="Basic and acidic residues" evidence="2">
    <location>
        <begin position="354"/>
        <end position="370"/>
    </location>
</feature>
<feature type="coiled-coil region" evidence="1">
    <location>
        <begin position="206"/>
        <end position="254"/>
    </location>
</feature>
<reference evidence="3" key="1">
    <citation type="submission" date="2020-10" db="EMBL/GenBank/DDBJ databases">
        <title>Unveiling of a novel bifunctional photoreceptor, Dualchrome1, isolated from a cosmopolitan green alga.</title>
        <authorList>
            <person name="Suzuki S."/>
            <person name="Kawachi M."/>
        </authorList>
    </citation>
    <scope>NUCLEOTIDE SEQUENCE</scope>
    <source>
        <strain evidence="3">NIES 2893</strain>
    </source>
</reference>
<feature type="compositionally biased region" description="Low complexity" evidence="2">
    <location>
        <begin position="462"/>
        <end position="480"/>
    </location>
</feature>
<evidence type="ECO:0000313" key="4">
    <source>
        <dbReference type="Proteomes" id="UP000660262"/>
    </source>
</evidence>
<dbReference type="AlphaFoldDB" id="A0A830HG77"/>
<dbReference type="EMBL" id="BNJQ01000007">
    <property type="protein sequence ID" value="GHP04309.1"/>
    <property type="molecule type" value="Genomic_DNA"/>
</dbReference>
<evidence type="ECO:0000313" key="3">
    <source>
        <dbReference type="EMBL" id="GHP04309.1"/>
    </source>
</evidence>
<protein>
    <submittedName>
        <fullName evidence="3">Uncharacterized protein</fullName>
    </submittedName>
</protein>
<accession>A0A830HG77</accession>